<protein>
    <submittedName>
        <fullName evidence="7">MFS transporter, CP family, cyanate transporter</fullName>
    </submittedName>
</protein>
<evidence type="ECO:0000256" key="4">
    <source>
        <dbReference type="ARBA" id="ARBA00023136"/>
    </source>
</evidence>
<organism evidence="7 8">
    <name type="scientific">Brevibacterium sandarakinum</name>
    <dbReference type="NCBI Taxonomy" id="629680"/>
    <lineage>
        <taxon>Bacteria</taxon>
        <taxon>Bacillati</taxon>
        <taxon>Actinomycetota</taxon>
        <taxon>Actinomycetes</taxon>
        <taxon>Micrococcales</taxon>
        <taxon>Brevibacteriaceae</taxon>
        <taxon>Brevibacterium</taxon>
    </lineage>
</organism>
<feature type="transmembrane region" description="Helical" evidence="5">
    <location>
        <begin position="76"/>
        <end position="98"/>
    </location>
</feature>
<dbReference type="Gene3D" id="1.20.1250.20">
    <property type="entry name" value="MFS general substrate transporter like domains"/>
    <property type="match status" value="2"/>
</dbReference>
<feature type="transmembrane region" description="Helical" evidence="5">
    <location>
        <begin position="50"/>
        <end position="69"/>
    </location>
</feature>
<evidence type="ECO:0000256" key="3">
    <source>
        <dbReference type="ARBA" id="ARBA00022989"/>
    </source>
</evidence>
<evidence type="ECO:0000256" key="2">
    <source>
        <dbReference type="ARBA" id="ARBA00022692"/>
    </source>
</evidence>
<name>A0A1H1RTA2_BRESA</name>
<feature type="transmembrane region" description="Helical" evidence="5">
    <location>
        <begin position="171"/>
        <end position="189"/>
    </location>
</feature>
<feature type="transmembrane region" description="Helical" evidence="5">
    <location>
        <begin position="285"/>
        <end position="304"/>
    </location>
</feature>
<keyword evidence="2 5" id="KW-0812">Transmembrane</keyword>
<evidence type="ECO:0000256" key="5">
    <source>
        <dbReference type="SAM" id="Phobius"/>
    </source>
</evidence>
<feature type="transmembrane region" description="Helical" evidence="5">
    <location>
        <begin position="373"/>
        <end position="392"/>
    </location>
</feature>
<accession>A0A1H1RTA2</accession>
<comment type="subcellular location">
    <subcellularLocation>
        <location evidence="1">Cell membrane</location>
        <topology evidence="1">Multi-pass membrane protein</topology>
    </subcellularLocation>
</comment>
<feature type="transmembrane region" description="Helical" evidence="5">
    <location>
        <begin position="104"/>
        <end position="126"/>
    </location>
</feature>
<feature type="transmembrane region" description="Helical" evidence="5">
    <location>
        <begin position="12"/>
        <end position="30"/>
    </location>
</feature>
<evidence type="ECO:0000313" key="7">
    <source>
        <dbReference type="EMBL" id="SDS38967.1"/>
    </source>
</evidence>
<dbReference type="SUPFAM" id="SSF103473">
    <property type="entry name" value="MFS general substrate transporter"/>
    <property type="match status" value="1"/>
</dbReference>
<keyword evidence="4 5" id="KW-0472">Membrane</keyword>
<feature type="transmembrane region" description="Helical" evidence="5">
    <location>
        <begin position="254"/>
        <end position="278"/>
    </location>
</feature>
<evidence type="ECO:0000313" key="8">
    <source>
        <dbReference type="Proteomes" id="UP000199700"/>
    </source>
</evidence>
<dbReference type="EMBL" id="LT629739">
    <property type="protein sequence ID" value="SDS38967.1"/>
    <property type="molecule type" value="Genomic_DNA"/>
</dbReference>
<feature type="domain" description="Major facilitator superfamily (MFS) profile" evidence="6">
    <location>
        <begin position="11"/>
        <end position="399"/>
    </location>
</feature>
<proteinExistence type="predicted"/>
<dbReference type="GO" id="GO:0005886">
    <property type="term" value="C:plasma membrane"/>
    <property type="evidence" value="ECO:0007669"/>
    <property type="project" value="UniProtKB-SubCell"/>
</dbReference>
<dbReference type="PROSITE" id="PS50850">
    <property type="entry name" value="MFS"/>
    <property type="match status" value="1"/>
</dbReference>
<feature type="transmembrane region" description="Helical" evidence="5">
    <location>
        <begin position="138"/>
        <end position="159"/>
    </location>
</feature>
<dbReference type="PANTHER" id="PTHR23523">
    <property type="match status" value="1"/>
</dbReference>
<dbReference type="AlphaFoldDB" id="A0A1H1RTA2"/>
<feature type="transmembrane region" description="Helical" evidence="5">
    <location>
        <begin position="310"/>
        <end position="333"/>
    </location>
</feature>
<reference evidence="7" key="1">
    <citation type="submission" date="2016-10" db="EMBL/GenBank/DDBJ databases">
        <authorList>
            <person name="Varghese N."/>
            <person name="Submissions S."/>
        </authorList>
    </citation>
    <scope>NUCLEOTIDE SEQUENCE [LARGE SCALE GENOMIC DNA]</scope>
    <source>
        <strain evidence="7">DSM 22082</strain>
    </source>
</reference>
<dbReference type="STRING" id="629680.SAMN04489751_1903"/>
<dbReference type="Pfam" id="PF07690">
    <property type="entry name" value="MFS_1"/>
    <property type="match status" value="1"/>
</dbReference>
<dbReference type="InterPro" id="IPR036259">
    <property type="entry name" value="MFS_trans_sf"/>
</dbReference>
<keyword evidence="3 5" id="KW-1133">Transmembrane helix</keyword>
<dbReference type="InterPro" id="IPR052524">
    <property type="entry name" value="MFS_Cyanate_Porter"/>
</dbReference>
<dbReference type="InterPro" id="IPR020846">
    <property type="entry name" value="MFS_dom"/>
</dbReference>
<feature type="transmembrane region" description="Helical" evidence="5">
    <location>
        <begin position="220"/>
        <end position="242"/>
    </location>
</feature>
<dbReference type="Proteomes" id="UP000199700">
    <property type="component" value="Chromosome"/>
</dbReference>
<dbReference type="GO" id="GO:0022857">
    <property type="term" value="F:transmembrane transporter activity"/>
    <property type="evidence" value="ECO:0007669"/>
    <property type="project" value="InterPro"/>
</dbReference>
<feature type="transmembrane region" description="Helical" evidence="5">
    <location>
        <begin position="345"/>
        <end position="367"/>
    </location>
</feature>
<evidence type="ECO:0000259" key="6">
    <source>
        <dbReference type="PROSITE" id="PS50850"/>
    </source>
</evidence>
<keyword evidence="8" id="KW-1185">Reference proteome</keyword>
<sequence>MNRAQPTAAPALWFGALCVFLVAVNLRLPITAVSPVLDQVQRDEGVGSGAASLLVSIPVLCFALLPAAVVRFGRRFGLTSAVLVSLVVMVAGFGLRLVPDQVGLLAGTVVLGVAITAGNVLIPPLIKRDHSGSSGSLTGLYSLGLYFGAALGAGLTVPLQRGTGLDWRSTITLWVVVPLVALAVWVFRARISSGGHRHRSPSGVTPGPATAASPWRHRTAWAVTLVFAIPALIFYAVSAWLPTMLVDETGRDPAAAGAVLAVVNIAAIPAALVVGIAANRTRRQTWLTVFTGLLLAVGIVGFLVVPAAALTWAVLLGVGLGGGTTLGYALPLLRSSGTAAAARLTAMAQTAGFLLCAIGPVAVGLLHDLTHEWSAGMVVLALLTAVYIVAGFDAGRDVSI</sequence>
<dbReference type="PANTHER" id="PTHR23523:SF2">
    <property type="entry name" value="2-NITROIMIDAZOLE TRANSPORTER"/>
    <property type="match status" value="1"/>
</dbReference>
<dbReference type="InterPro" id="IPR011701">
    <property type="entry name" value="MFS"/>
</dbReference>
<evidence type="ECO:0000256" key="1">
    <source>
        <dbReference type="ARBA" id="ARBA00004651"/>
    </source>
</evidence>
<gene>
    <name evidence="7" type="ORF">SAMN04489751_1903</name>
</gene>